<dbReference type="GO" id="GO:0000160">
    <property type="term" value="P:phosphorelay signal transduction system"/>
    <property type="evidence" value="ECO:0007669"/>
    <property type="project" value="InterPro"/>
</dbReference>
<evidence type="ECO:0000256" key="1">
    <source>
        <dbReference type="ARBA" id="ARBA00009820"/>
    </source>
</evidence>
<feature type="domain" description="OmpR/PhoB-type" evidence="5">
    <location>
        <begin position="12"/>
        <end position="110"/>
    </location>
</feature>
<accession>A0A1H3ZFM1</accession>
<dbReference type="InterPro" id="IPR016032">
    <property type="entry name" value="Sig_transdc_resp-reg_C-effctor"/>
</dbReference>
<dbReference type="Pfam" id="PF00486">
    <property type="entry name" value="Trans_reg_C"/>
    <property type="match status" value="1"/>
</dbReference>
<reference evidence="7" key="1">
    <citation type="submission" date="2016-10" db="EMBL/GenBank/DDBJ databases">
        <authorList>
            <person name="Varghese N."/>
            <person name="Submissions S."/>
        </authorList>
    </citation>
    <scope>NUCLEOTIDE SEQUENCE [LARGE SCALE GENOMIC DNA]</scope>
    <source>
        <strain evidence="7">CGMCC 1.10657</strain>
    </source>
</reference>
<evidence type="ECO:0000313" key="7">
    <source>
        <dbReference type="Proteomes" id="UP000198658"/>
    </source>
</evidence>
<dbReference type="GO" id="GO:0006355">
    <property type="term" value="P:regulation of DNA-templated transcription"/>
    <property type="evidence" value="ECO:0007669"/>
    <property type="project" value="InterPro"/>
</dbReference>
<dbReference type="AlphaFoldDB" id="A0A1H3ZFM1"/>
<dbReference type="GO" id="GO:0003677">
    <property type="term" value="F:DNA binding"/>
    <property type="evidence" value="ECO:0007669"/>
    <property type="project" value="UniProtKB-UniRule"/>
</dbReference>
<name>A0A1H3ZFM1_9GAMM</name>
<evidence type="ECO:0000256" key="4">
    <source>
        <dbReference type="SAM" id="Phobius"/>
    </source>
</evidence>
<dbReference type="InterPro" id="IPR001867">
    <property type="entry name" value="OmpR/PhoB-type_DNA-bd"/>
</dbReference>
<feature type="transmembrane region" description="Helical" evidence="4">
    <location>
        <begin position="126"/>
        <end position="146"/>
    </location>
</feature>
<dbReference type="Proteomes" id="UP000198658">
    <property type="component" value="Unassembled WGS sequence"/>
</dbReference>
<dbReference type="InterPro" id="IPR011042">
    <property type="entry name" value="6-blade_b-propeller_TolB-like"/>
</dbReference>
<gene>
    <name evidence="6" type="ORF">SAMN05216562_2355</name>
</gene>
<dbReference type="InterPro" id="IPR011659">
    <property type="entry name" value="WD40"/>
</dbReference>
<keyword evidence="4" id="KW-1133">Transmembrane helix</keyword>
<keyword evidence="4" id="KW-0472">Membrane</keyword>
<dbReference type="Pfam" id="PF07676">
    <property type="entry name" value="PD40"/>
    <property type="match status" value="2"/>
</dbReference>
<dbReference type="OrthoDB" id="5693682at2"/>
<dbReference type="STRING" id="658218.SAMN05216562_2355"/>
<dbReference type="EMBL" id="FNQO01000002">
    <property type="protein sequence ID" value="SEA22144.1"/>
    <property type="molecule type" value="Genomic_DNA"/>
</dbReference>
<dbReference type="RefSeq" id="WP_091388430.1">
    <property type="nucleotide sequence ID" value="NZ_FNQO01000002.1"/>
</dbReference>
<dbReference type="SMART" id="SM00862">
    <property type="entry name" value="Trans_reg_C"/>
    <property type="match status" value="1"/>
</dbReference>
<evidence type="ECO:0000256" key="3">
    <source>
        <dbReference type="PROSITE-ProRule" id="PRU01091"/>
    </source>
</evidence>
<protein>
    <submittedName>
        <fullName evidence="6">DNA-binding winged helix-turn-helix (WHTH) domain-containing protein</fullName>
    </submittedName>
</protein>
<keyword evidence="7" id="KW-1185">Reference proteome</keyword>
<dbReference type="Gene3D" id="1.10.10.10">
    <property type="entry name" value="Winged helix-like DNA-binding domain superfamily/Winged helix DNA-binding domain"/>
    <property type="match status" value="1"/>
</dbReference>
<dbReference type="PANTHER" id="PTHR36842:SF1">
    <property type="entry name" value="PROTEIN TOLB"/>
    <property type="match status" value="1"/>
</dbReference>
<evidence type="ECO:0000259" key="5">
    <source>
        <dbReference type="PROSITE" id="PS51755"/>
    </source>
</evidence>
<dbReference type="PANTHER" id="PTHR36842">
    <property type="entry name" value="PROTEIN TOLB HOMOLOG"/>
    <property type="match status" value="1"/>
</dbReference>
<dbReference type="SUPFAM" id="SSF46894">
    <property type="entry name" value="C-terminal effector domain of the bipartite response regulators"/>
    <property type="match status" value="1"/>
</dbReference>
<feature type="DNA-binding region" description="OmpR/PhoB-type" evidence="3">
    <location>
        <begin position="12"/>
        <end position="110"/>
    </location>
</feature>
<sequence>MKEKNKNPEISYDRFRIGDYLFDCRSGRLTGTATDLRLEPQVGEFLHLLVRHAGEVVSRDIIAGEIWSNRVVSDDALRAMVKKLREALGDDARNPRYIKTLPLKGYALIAPTKPLRPAHNGRAGSLLLAGSALLALLLGIGAYVALNSPGEQSDIASVEQLTSLPGSELSPDYSAATDRLLFSHRANKDDHLQLYVKSPTTQRVQRLTWDEANYANAFWSPDGNRLVYTRSTRDDMQHFRAEFDPEQGILNPQPLAAEAAHDKFLLGWSADGRSVYLKDAFQPARPQGIWRFQFDGSTLEQITAPSVQGIGDYFARESRDGRMLALLRSIEEGKRELLIVDIPTGSLLHTRILPEPADRLTWRGDGSSLTLSSFDGALLQYRLADDRFVSLNNPSSYINDVFFQCGDRCYFMRRHNGNFLDLQEEPTPFANQSMMSSDSFNLPGAEDFPLYAPSGNSLYFVARRDGALLLQRQGRLSGAETLATLPADTQVKALTIDASGHYLAGVIDKRIFIFDLEARELRYLTRDIDLAGPPTWAPDGAVILYSKSEKGQPSLYKHKIGSGKPQLVDTGYIAARQLDESRMLAVDTQQRAWLIEEGEVLRQVAALPSVIPNRWQVSEQWLYYTEHVGNNAYINRINLTSGETERKLLAKNRFRLNFDMHPQSARMLTVKSLLAESDLVRLSLAR</sequence>
<dbReference type="PROSITE" id="PS51755">
    <property type="entry name" value="OMPR_PHOB"/>
    <property type="match status" value="1"/>
</dbReference>
<dbReference type="Gene3D" id="2.120.10.30">
    <property type="entry name" value="TolB, C-terminal domain"/>
    <property type="match status" value="3"/>
</dbReference>
<keyword evidence="2 3" id="KW-0238">DNA-binding</keyword>
<keyword evidence="4" id="KW-0812">Transmembrane</keyword>
<evidence type="ECO:0000313" key="6">
    <source>
        <dbReference type="EMBL" id="SEA22144.1"/>
    </source>
</evidence>
<comment type="similarity">
    <text evidence="1">Belongs to the TolB family.</text>
</comment>
<dbReference type="CDD" id="cd00383">
    <property type="entry name" value="trans_reg_C"/>
    <property type="match status" value="1"/>
</dbReference>
<dbReference type="InterPro" id="IPR036388">
    <property type="entry name" value="WH-like_DNA-bd_sf"/>
</dbReference>
<evidence type="ECO:0000256" key="2">
    <source>
        <dbReference type="ARBA" id="ARBA00023125"/>
    </source>
</evidence>
<organism evidence="6 7">
    <name type="scientific">Microbulbifer marinus</name>
    <dbReference type="NCBI Taxonomy" id="658218"/>
    <lineage>
        <taxon>Bacteria</taxon>
        <taxon>Pseudomonadati</taxon>
        <taxon>Pseudomonadota</taxon>
        <taxon>Gammaproteobacteria</taxon>
        <taxon>Cellvibrionales</taxon>
        <taxon>Microbulbiferaceae</taxon>
        <taxon>Microbulbifer</taxon>
    </lineage>
</organism>
<dbReference type="SUPFAM" id="SSF82171">
    <property type="entry name" value="DPP6 N-terminal domain-like"/>
    <property type="match status" value="1"/>
</dbReference>
<proteinExistence type="inferred from homology"/>